<feature type="domain" description="BTB" evidence="1">
    <location>
        <begin position="82"/>
        <end position="146"/>
    </location>
</feature>
<accession>A0AAV9UW25</accession>
<dbReference type="Proteomes" id="UP001375240">
    <property type="component" value="Unassembled WGS sequence"/>
</dbReference>
<dbReference type="CDD" id="cd18186">
    <property type="entry name" value="BTB_POZ_ZBTB_KLHL-like"/>
    <property type="match status" value="1"/>
</dbReference>
<dbReference type="SUPFAM" id="SSF54695">
    <property type="entry name" value="POZ domain"/>
    <property type="match status" value="1"/>
</dbReference>
<proteinExistence type="predicted"/>
<dbReference type="SMART" id="SM00225">
    <property type="entry name" value="BTB"/>
    <property type="match status" value="1"/>
</dbReference>
<dbReference type="InterPro" id="IPR000210">
    <property type="entry name" value="BTB/POZ_dom"/>
</dbReference>
<dbReference type="EMBL" id="JAVHNQ010000005">
    <property type="protein sequence ID" value="KAK6347328.1"/>
    <property type="molecule type" value="Genomic_DNA"/>
</dbReference>
<keyword evidence="3" id="KW-1185">Reference proteome</keyword>
<reference evidence="2 3" key="1">
    <citation type="submission" date="2019-10" db="EMBL/GenBank/DDBJ databases">
        <authorList>
            <person name="Palmer J.M."/>
        </authorList>
    </citation>
    <scope>NUCLEOTIDE SEQUENCE [LARGE SCALE GENOMIC DNA]</scope>
    <source>
        <strain evidence="2 3">TWF696</strain>
    </source>
</reference>
<sequence length="359" mass="41211">MSSKRREKKSFELDILRDTLSILHLSLHENTSISAHLTTAASDVPWQPLLISSVNAPIPNTCPTTPPFFDNMDSILKSGRFSDFKITCKGKEWNVHKAILCYQSDYFSTMFESGFKEKANDTIDLSSDEAEHVQQLLNFLYTGDYEDIASEEQDETKINDTQKPIRDLRNPYPDACILQRHIAIYVLGDKYLIKKLTEKAAAKFKASLPQKWTANFWCLMEDITKIGPTGTVLQDSIVNLWLKDSIELLKNSEFGNRIKDFPTTELTFLRGHVLNIHAELETSKRAELIMVNGLVREKQEMAAEFREACRAVQKDVNCWNCHKKIRLTINSNTRHRGIQGTPEYHEIVDIDVCHTRLWS</sequence>
<name>A0AAV9UW25_9PEZI</name>
<dbReference type="InterPro" id="IPR011333">
    <property type="entry name" value="SKP1/BTB/POZ_sf"/>
</dbReference>
<protein>
    <recommendedName>
        <fullName evidence="1">BTB domain-containing protein</fullName>
    </recommendedName>
</protein>
<gene>
    <name evidence="2" type="ORF">TWF696_007398</name>
</gene>
<dbReference type="PANTHER" id="PTHR47843">
    <property type="entry name" value="BTB DOMAIN-CONTAINING PROTEIN-RELATED"/>
    <property type="match status" value="1"/>
</dbReference>
<evidence type="ECO:0000313" key="3">
    <source>
        <dbReference type="Proteomes" id="UP001375240"/>
    </source>
</evidence>
<dbReference type="Pfam" id="PF00651">
    <property type="entry name" value="BTB"/>
    <property type="match status" value="1"/>
</dbReference>
<organism evidence="2 3">
    <name type="scientific">Orbilia brochopaga</name>
    <dbReference type="NCBI Taxonomy" id="3140254"/>
    <lineage>
        <taxon>Eukaryota</taxon>
        <taxon>Fungi</taxon>
        <taxon>Dikarya</taxon>
        <taxon>Ascomycota</taxon>
        <taxon>Pezizomycotina</taxon>
        <taxon>Orbiliomycetes</taxon>
        <taxon>Orbiliales</taxon>
        <taxon>Orbiliaceae</taxon>
        <taxon>Orbilia</taxon>
    </lineage>
</organism>
<dbReference type="Gene3D" id="3.30.710.10">
    <property type="entry name" value="Potassium Channel Kv1.1, Chain A"/>
    <property type="match status" value="1"/>
</dbReference>
<evidence type="ECO:0000313" key="2">
    <source>
        <dbReference type="EMBL" id="KAK6347328.1"/>
    </source>
</evidence>
<evidence type="ECO:0000259" key="1">
    <source>
        <dbReference type="PROSITE" id="PS50097"/>
    </source>
</evidence>
<dbReference type="PROSITE" id="PS50097">
    <property type="entry name" value="BTB"/>
    <property type="match status" value="1"/>
</dbReference>
<dbReference type="AlphaFoldDB" id="A0AAV9UW25"/>
<dbReference type="PANTHER" id="PTHR47843:SF5">
    <property type="entry name" value="BTB_POZ DOMAIN PROTEIN"/>
    <property type="match status" value="1"/>
</dbReference>
<comment type="caution">
    <text evidence="2">The sequence shown here is derived from an EMBL/GenBank/DDBJ whole genome shotgun (WGS) entry which is preliminary data.</text>
</comment>